<dbReference type="HOGENOM" id="CLU_020729_1_0_6"/>
<sequence length="736" mass="82817">MIKTLKIRNFKSFPKDRQVEIDLSAGNKKIALFYGLNGAGKSAIAQMVDRNGNGRDILPDCEIVTSGGLSYRYLVYNHAFVERAFQAADGFPGIFTIGEPQADALRRREAIEIELPPIESELERLNMETGALRDQSTHAEETLVREIWKSFQSLKNSPLREFLRYGNDRSGFVGRVRSVQISGSEPPSIDELTRGREELGNGQTQRKSAIRLDLTEFSRAESDLIWADPIEGSANSRLSSLIERLKNQDWVRHGEGYLDTADGHCPFCQQDLPEGFEDELHALFDVTYQRKLAHLQSVALDYEAAVKRYGNAVDQIFGNEQFAAEDGAFQGGVRELRAALDRNVAIAKAKVDAPSTLAHLQPTTALCHALATALEGLNERIGTFNSRIERRQEEIGRIEEGLWQRLAHDAAPAVVLFNEAEIPRRDRRLEIDVRRRGLIEQRSALQVELAALHTGTASIEEAVAAINQQLTFLGIDSFSIQRDRHRDDLYQLARPGQERGEFISLSEGEKTLITFLYFIELVKGSAEPAAALPSNRTIVVVDDPISSLSHNHVYDIATLIARELAPFSDQNPSGVRQLIVLTHSLFFFHELLHGSHQLRRQMLFKRVVKQIETNVVDLNENDLGNDYEAFWQVIKDAQVSVVRPATLANAMRCVLERFFYFVSESEKYDTAVAALAQAHPGFRPFARYLDRGSHADRTNLSDFADFDAAACLSHFQQVFADTGYERHYDRMMSRAP</sequence>
<organism evidence="3 4">
    <name type="scientific">Dyella japonica A8</name>
    <dbReference type="NCBI Taxonomy" id="1217721"/>
    <lineage>
        <taxon>Bacteria</taxon>
        <taxon>Pseudomonadati</taxon>
        <taxon>Pseudomonadota</taxon>
        <taxon>Gammaproteobacteria</taxon>
        <taxon>Lysobacterales</taxon>
        <taxon>Rhodanobacteraceae</taxon>
        <taxon>Dyella</taxon>
    </lineage>
</organism>
<dbReference type="PATRIC" id="fig|1217721.7.peg.1774"/>
<evidence type="ECO:0000259" key="2">
    <source>
        <dbReference type="Pfam" id="PF13166"/>
    </source>
</evidence>
<keyword evidence="4" id="KW-1185">Reference proteome</keyword>
<dbReference type="AlphaFoldDB" id="A0A075JZI0"/>
<feature type="region of interest" description="Disordered" evidence="1">
    <location>
        <begin position="183"/>
        <end position="204"/>
    </location>
</feature>
<dbReference type="InterPro" id="IPR026866">
    <property type="entry name" value="CR006_AAA"/>
</dbReference>
<evidence type="ECO:0000256" key="1">
    <source>
        <dbReference type="SAM" id="MobiDB-lite"/>
    </source>
</evidence>
<proteinExistence type="predicted"/>
<gene>
    <name evidence="3" type="ORF">HY57_08555</name>
</gene>
<name>A0A075JZI0_9GAMM</name>
<evidence type="ECO:0000313" key="4">
    <source>
        <dbReference type="Proteomes" id="UP000027987"/>
    </source>
</evidence>
<dbReference type="Gene3D" id="3.40.50.300">
    <property type="entry name" value="P-loop containing nucleotide triphosphate hydrolases"/>
    <property type="match status" value="2"/>
</dbReference>
<protein>
    <recommendedName>
        <fullName evidence="2">Protein CR006 P-loop domain-containing protein</fullName>
    </recommendedName>
</protein>
<dbReference type="InterPro" id="IPR027417">
    <property type="entry name" value="P-loop_NTPase"/>
</dbReference>
<dbReference type="Pfam" id="PF13166">
    <property type="entry name" value="AAA_13"/>
    <property type="match status" value="1"/>
</dbReference>
<accession>A0A075JZI0</accession>
<dbReference type="SUPFAM" id="SSF52540">
    <property type="entry name" value="P-loop containing nucleoside triphosphate hydrolases"/>
    <property type="match status" value="1"/>
</dbReference>
<dbReference type="OrthoDB" id="9795565at2"/>
<dbReference type="RefSeq" id="WP_019467389.1">
    <property type="nucleotide sequence ID" value="NZ_ALOY01000183.1"/>
</dbReference>
<dbReference type="KEGG" id="dja:HY57_08555"/>
<dbReference type="Proteomes" id="UP000027987">
    <property type="component" value="Chromosome"/>
</dbReference>
<evidence type="ECO:0000313" key="3">
    <source>
        <dbReference type="EMBL" id="AIF47319.1"/>
    </source>
</evidence>
<reference evidence="3 4" key="1">
    <citation type="submission" date="2014-07" db="EMBL/GenBank/DDBJ databases">
        <title>Complete Genome Sequence of Dyella japonica Strain A8 Isolated from Malaysian Tropical Soil.</title>
        <authorList>
            <person name="Hui R.K.H."/>
            <person name="Chen J.-W."/>
            <person name="Chan K.-G."/>
            <person name="Leung F.C.C."/>
        </authorList>
    </citation>
    <scope>NUCLEOTIDE SEQUENCE [LARGE SCALE GENOMIC DNA]</scope>
    <source>
        <strain evidence="3 4">A8</strain>
    </source>
</reference>
<feature type="domain" description="Protein CR006 P-loop" evidence="2">
    <location>
        <begin position="28"/>
        <end position="719"/>
    </location>
</feature>
<dbReference type="EMBL" id="CP008884">
    <property type="protein sequence ID" value="AIF47319.1"/>
    <property type="molecule type" value="Genomic_DNA"/>
</dbReference>